<evidence type="ECO:0000256" key="2">
    <source>
        <dbReference type="ARBA" id="ARBA00022801"/>
    </source>
</evidence>
<dbReference type="PROSITE" id="PS51677">
    <property type="entry name" value="NODB"/>
    <property type="match status" value="1"/>
</dbReference>
<keyword evidence="1" id="KW-0479">Metal-binding</keyword>
<dbReference type="InterPro" id="IPR002509">
    <property type="entry name" value="NODB_dom"/>
</dbReference>
<feature type="domain" description="NodB homology" evidence="3">
    <location>
        <begin position="66"/>
        <end position="269"/>
    </location>
</feature>
<keyword evidence="2" id="KW-0378">Hydrolase</keyword>
<dbReference type="AlphaFoldDB" id="A0A250X156"/>
<dbReference type="GO" id="GO:0016020">
    <property type="term" value="C:membrane"/>
    <property type="evidence" value="ECO:0007669"/>
    <property type="project" value="TreeGrafter"/>
</dbReference>
<keyword evidence="5" id="KW-1185">Reference proteome</keyword>
<dbReference type="CDD" id="cd10917">
    <property type="entry name" value="CE4_NodB_like_6s_7s"/>
    <property type="match status" value="1"/>
</dbReference>
<organism evidence="4 5">
    <name type="scientific">Chlamydomonas eustigma</name>
    <dbReference type="NCBI Taxonomy" id="1157962"/>
    <lineage>
        <taxon>Eukaryota</taxon>
        <taxon>Viridiplantae</taxon>
        <taxon>Chlorophyta</taxon>
        <taxon>core chlorophytes</taxon>
        <taxon>Chlorophyceae</taxon>
        <taxon>CS clade</taxon>
        <taxon>Chlamydomonadales</taxon>
        <taxon>Chlamydomonadaceae</taxon>
        <taxon>Chlamydomonas</taxon>
    </lineage>
</organism>
<reference evidence="4 5" key="1">
    <citation type="submission" date="2017-08" db="EMBL/GenBank/DDBJ databases">
        <title>Acidophilic green algal genome provides insights into adaptation to an acidic environment.</title>
        <authorList>
            <person name="Hirooka S."/>
            <person name="Hirose Y."/>
            <person name="Kanesaki Y."/>
            <person name="Higuchi S."/>
            <person name="Fujiwara T."/>
            <person name="Onuma R."/>
            <person name="Era A."/>
            <person name="Ohbayashi R."/>
            <person name="Uzuka A."/>
            <person name="Nozaki H."/>
            <person name="Yoshikawa H."/>
            <person name="Miyagishima S.Y."/>
        </authorList>
    </citation>
    <scope>NUCLEOTIDE SEQUENCE [LARGE SCALE GENOMIC DNA]</scope>
    <source>
        <strain evidence="4 5">NIES-2499</strain>
    </source>
</reference>
<dbReference type="OrthoDB" id="407355at2759"/>
<sequence length="269" mass="29813">MHVAVSIVFSIFIAFYLVLFVSKSQNVINLSSSIIFNEFFGRKSTGALKQSVSPASVHWGCESLDRGVTLTFDDGPGPYTAQLLDLLKRLDIKATFFVMGVAAIRRPELILRMVDEGHVVASHTWGHANLTDVMMSGNLTKMDAEIIDTEDLLFKLTGRRPRLIRPPYGAANKEVVTYLGGRGYSIVMWSGGCIDWFFHDMVNKEIPVYINGMADAGALLCFHDNGQAGDLVSHLEELVTLLRTAEPRTTANPQGRKIISMPECLDQEF</sequence>
<evidence type="ECO:0000256" key="1">
    <source>
        <dbReference type="ARBA" id="ARBA00022723"/>
    </source>
</evidence>
<comment type="caution">
    <text evidence="4">The sequence shown here is derived from an EMBL/GenBank/DDBJ whole genome shotgun (WGS) entry which is preliminary data.</text>
</comment>
<dbReference type="InterPro" id="IPR050248">
    <property type="entry name" value="Polysacc_deacetylase_ArnD"/>
</dbReference>
<name>A0A250X156_9CHLO</name>
<dbReference type="SUPFAM" id="SSF88713">
    <property type="entry name" value="Glycoside hydrolase/deacetylase"/>
    <property type="match status" value="1"/>
</dbReference>
<accession>A0A250X156</accession>
<dbReference type="GO" id="GO:0046872">
    <property type="term" value="F:metal ion binding"/>
    <property type="evidence" value="ECO:0007669"/>
    <property type="project" value="UniProtKB-KW"/>
</dbReference>
<protein>
    <recommendedName>
        <fullName evidence="3">NodB homology domain-containing protein</fullName>
    </recommendedName>
</protein>
<dbReference type="GO" id="GO:0005975">
    <property type="term" value="P:carbohydrate metabolic process"/>
    <property type="evidence" value="ECO:0007669"/>
    <property type="project" value="InterPro"/>
</dbReference>
<dbReference type="EMBL" id="BEGY01000019">
    <property type="protein sequence ID" value="GAX76785.1"/>
    <property type="molecule type" value="Genomic_DNA"/>
</dbReference>
<proteinExistence type="predicted"/>
<evidence type="ECO:0000313" key="5">
    <source>
        <dbReference type="Proteomes" id="UP000232323"/>
    </source>
</evidence>
<dbReference type="PANTHER" id="PTHR10587">
    <property type="entry name" value="GLYCOSYL TRANSFERASE-RELATED"/>
    <property type="match status" value="1"/>
</dbReference>
<dbReference type="Proteomes" id="UP000232323">
    <property type="component" value="Unassembled WGS sequence"/>
</dbReference>
<dbReference type="Pfam" id="PF01522">
    <property type="entry name" value="Polysacc_deac_1"/>
    <property type="match status" value="1"/>
</dbReference>
<evidence type="ECO:0000259" key="3">
    <source>
        <dbReference type="PROSITE" id="PS51677"/>
    </source>
</evidence>
<dbReference type="InterPro" id="IPR011330">
    <property type="entry name" value="Glyco_hydro/deAcase_b/a-brl"/>
</dbReference>
<dbReference type="GO" id="GO:0004099">
    <property type="term" value="F:chitin deacetylase activity"/>
    <property type="evidence" value="ECO:0007669"/>
    <property type="project" value="UniProtKB-ARBA"/>
</dbReference>
<dbReference type="PANTHER" id="PTHR10587:SF133">
    <property type="entry name" value="CHITIN DEACETYLASE 1-RELATED"/>
    <property type="match status" value="1"/>
</dbReference>
<evidence type="ECO:0000313" key="4">
    <source>
        <dbReference type="EMBL" id="GAX76785.1"/>
    </source>
</evidence>
<dbReference type="Gene3D" id="3.20.20.370">
    <property type="entry name" value="Glycoside hydrolase/deacetylase"/>
    <property type="match status" value="1"/>
</dbReference>
<gene>
    <name evidence="4" type="ORF">CEUSTIGMA_g4231.t1</name>
</gene>